<evidence type="ECO:0000256" key="4">
    <source>
        <dbReference type="ARBA" id="ARBA00022989"/>
    </source>
</evidence>
<dbReference type="Proteomes" id="UP000812277">
    <property type="component" value="Unassembled WGS sequence"/>
</dbReference>
<protein>
    <submittedName>
        <fullName evidence="7">LrgB family protein</fullName>
    </submittedName>
</protein>
<reference evidence="7 8" key="1">
    <citation type="submission" date="2021-07" db="EMBL/GenBank/DDBJ databases">
        <title>Paenibacillus radiodurans sp. nov., isolated from the southeastern edge of Tengger Desert.</title>
        <authorList>
            <person name="Zhang G."/>
        </authorList>
    </citation>
    <scope>NUCLEOTIDE SEQUENCE [LARGE SCALE GENOMIC DNA]</scope>
    <source>
        <strain evidence="7 8">DT7-4</strain>
    </source>
</reference>
<proteinExistence type="predicted"/>
<feature type="transmembrane region" description="Helical" evidence="6">
    <location>
        <begin position="60"/>
        <end position="80"/>
    </location>
</feature>
<dbReference type="PANTHER" id="PTHR30249">
    <property type="entry name" value="PUTATIVE SEROTONIN TRANSPORTER"/>
    <property type="match status" value="1"/>
</dbReference>
<feature type="transmembrane region" description="Helical" evidence="6">
    <location>
        <begin position="6"/>
        <end position="25"/>
    </location>
</feature>
<comment type="caution">
    <text evidence="7">The sequence shown here is derived from an EMBL/GenBank/DDBJ whole genome shotgun (WGS) entry which is preliminary data.</text>
</comment>
<feature type="transmembrane region" description="Helical" evidence="6">
    <location>
        <begin position="135"/>
        <end position="164"/>
    </location>
</feature>
<keyword evidence="2" id="KW-1003">Cell membrane</keyword>
<dbReference type="RefSeq" id="WP_219873087.1">
    <property type="nucleotide sequence ID" value="NZ_JAHZIJ010000009.1"/>
</dbReference>
<dbReference type="PANTHER" id="PTHR30249:SF17">
    <property type="entry name" value="HOLIN-LIKE PROTEIN CIDB"/>
    <property type="match status" value="1"/>
</dbReference>
<evidence type="ECO:0000256" key="5">
    <source>
        <dbReference type="ARBA" id="ARBA00023136"/>
    </source>
</evidence>
<keyword evidence="8" id="KW-1185">Reference proteome</keyword>
<evidence type="ECO:0000313" key="8">
    <source>
        <dbReference type="Proteomes" id="UP000812277"/>
    </source>
</evidence>
<accession>A0ABS7D7I0</accession>
<keyword evidence="3 6" id="KW-0812">Transmembrane</keyword>
<evidence type="ECO:0000256" key="2">
    <source>
        <dbReference type="ARBA" id="ARBA00022475"/>
    </source>
</evidence>
<evidence type="ECO:0000256" key="1">
    <source>
        <dbReference type="ARBA" id="ARBA00004651"/>
    </source>
</evidence>
<evidence type="ECO:0000313" key="7">
    <source>
        <dbReference type="EMBL" id="MBW7475840.1"/>
    </source>
</evidence>
<feature type="transmembrane region" description="Helical" evidence="6">
    <location>
        <begin position="92"/>
        <end position="115"/>
    </location>
</feature>
<evidence type="ECO:0000256" key="6">
    <source>
        <dbReference type="SAM" id="Phobius"/>
    </source>
</evidence>
<feature type="transmembrane region" description="Helical" evidence="6">
    <location>
        <begin position="32"/>
        <end position="54"/>
    </location>
</feature>
<evidence type="ECO:0000256" key="3">
    <source>
        <dbReference type="ARBA" id="ARBA00022692"/>
    </source>
</evidence>
<keyword evidence="4 6" id="KW-1133">Transmembrane helix</keyword>
<dbReference type="EMBL" id="JAHZIJ010000009">
    <property type="protein sequence ID" value="MBW7475840.1"/>
    <property type="molecule type" value="Genomic_DNA"/>
</dbReference>
<name>A0ABS7D7I0_9BACL</name>
<dbReference type="Pfam" id="PF04172">
    <property type="entry name" value="LrgB"/>
    <property type="match status" value="1"/>
</dbReference>
<dbReference type="InterPro" id="IPR007300">
    <property type="entry name" value="CidB/LrgB"/>
</dbReference>
<gene>
    <name evidence="7" type="ORF">K0T92_13925</name>
</gene>
<comment type="subcellular location">
    <subcellularLocation>
        <location evidence="1">Cell membrane</location>
        <topology evidence="1">Multi-pass membrane protein</topology>
    </subcellularLocation>
</comment>
<sequence length="228" mass="24228">MPMPLTAVIIVVLTAMLYLLMNRIYKKYKLPFLVPVITTSFSIILILTGFHIPYDTFMIGGQWINLLLGPAVVSLAYPLYRQRAQLMQNVVPILGGVIVGSIVGMLTGLVFAELLGVTEQILYTLLPKSITTPVAIQIASELGGISSLAASFVMIAGFTGLILGPATFKLCKIDSIIGRGIGLGSASHAIGTVKAIEYGEQAVSMSSVAMTICALVGSLLAPLIVWFL</sequence>
<keyword evidence="5 6" id="KW-0472">Membrane</keyword>
<feature type="transmembrane region" description="Helical" evidence="6">
    <location>
        <begin position="208"/>
        <end position="227"/>
    </location>
</feature>
<organism evidence="7 8">
    <name type="scientific">Paenibacillus oenotherae</name>
    <dbReference type="NCBI Taxonomy" id="1435645"/>
    <lineage>
        <taxon>Bacteria</taxon>
        <taxon>Bacillati</taxon>
        <taxon>Bacillota</taxon>
        <taxon>Bacilli</taxon>
        <taxon>Bacillales</taxon>
        <taxon>Paenibacillaceae</taxon>
        <taxon>Paenibacillus</taxon>
    </lineage>
</organism>